<gene>
    <name evidence="2" type="ORF">NM125_02145</name>
</gene>
<dbReference type="SUPFAM" id="SSF49503">
    <property type="entry name" value="Cupredoxins"/>
    <property type="match status" value="1"/>
</dbReference>
<evidence type="ECO:0000313" key="2">
    <source>
        <dbReference type="EMBL" id="MCP9290378.1"/>
    </source>
</evidence>
<dbReference type="Proteomes" id="UP001139125">
    <property type="component" value="Unassembled WGS sequence"/>
</dbReference>
<dbReference type="Pfam" id="PF14686">
    <property type="entry name" value="fn3_3"/>
    <property type="match status" value="1"/>
</dbReference>
<dbReference type="PANTHER" id="PTHR36507:SF1">
    <property type="entry name" value="BLL1555 PROTEIN"/>
    <property type="match status" value="1"/>
</dbReference>
<dbReference type="GO" id="GO:0030246">
    <property type="term" value="F:carbohydrate binding"/>
    <property type="evidence" value="ECO:0007669"/>
    <property type="project" value="InterPro"/>
</dbReference>
<dbReference type="SUPFAM" id="SSF49452">
    <property type="entry name" value="Starch-binding domain-like"/>
    <property type="match status" value="1"/>
</dbReference>
<proteinExistence type="predicted"/>
<dbReference type="EMBL" id="JANDBC010000001">
    <property type="protein sequence ID" value="MCP9290378.1"/>
    <property type="molecule type" value="Genomic_DNA"/>
</dbReference>
<evidence type="ECO:0000313" key="3">
    <source>
        <dbReference type="Proteomes" id="UP001139125"/>
    </source>
</evidence>
<dbReference type="InterPro" id="IPR008972">
    <property type="entry name" value="Cupredoxin"/>
</dbReference>
<dbReference type="InterPro" id="IPR029413">
    <property type="entry name" value="RG-lyase_II"/>
</dbReference>
<sequence length="229" mass="24845">MKGTFGPLFVAVVFFLILQPDLTMARQSTDLGTVEGVVLLAAKENPVRVGGRYGRPSRSSGASSSSTDSVLIWLESTEANSGSEQSGPVILDQKGLSFQPSVLPVRLNGTVRIRNSDPVYHNVFSLSPKNRFDVGRRPKGEYLDVTFDTPGAVDVFCDIHSNMRATIYVMPPRVVTWTKVKSGDSFTIEDVEAGNYQLKVYALGFQERVIPVEIVSGEAATVGTLTLSN</sequence>
<dbReference type="Gene3D" id="2.60.40.420">
    <property type="entry name" value="Cupredoxins - blue copper proteins"/>
    <property type="match status" value="1"/>
</dbReference>
<dbReference type="InterPro" id="IPR013784">
    <property type="entry name" value="Carb-bd-like_fold"/>
</dbReference>
<keyword evidence="3" id="KW-1185">Reference proteome</keyword>
<comment type="caution">
    <text evidence="2">The sequence shown here is derived from an EMBL/GenBank/DDBJ whole genome shotgun (WGS) entry which is preliminary data.</text>
</comment>
<feature type="domain" description="Rhamnogalacturonan lyase" evidence="1">
    <location>
        <begin position="177"/>
        <end position="221"/>
    </location>
</feature>
<dbReference type="InterPro" id="IPR052721">
    <property type="entry name" value="ET_Amicyanin"/>
</dbReference>
<protein>
    <recommendedName>
        <fullName evidence="1">Rhamnogalacturonan lyase domain-containing protein</fullName>
    </recommendedName>
</protein>
<dbReference type="PANTHER" id="PTHR36507">
    <property type="entry name" value="BLL1555 PROTEIN"/>
    <property type="match status" value="1"/>
</dbReference>
<evidence type="ECO:0000259" key="1">
    <source>
        <dbReference type="Pfam" id="PF14686"/>
    </source>
</evidence>
<dbReference type="RefSeq" id="WP_255132393.1">
    <property type="nucleotide sequence ID" value="NZ_JANDBC010000001.1"/>
</dbReference>
<dbReference type="AlphaFoldDB" id="A0A9X2L125"/>
<reference evidence="2" key="1">
    <citation type="submission" date="2022-06" db="EMBL/GenBank/DDBJ databases">
        <title>Gracilimonas sp. CAU 1638 isolated from sea sediment.</title>
        <authorList>
            <person name="Kim W."/>
        </authorList>
    </citation>
    <scope>NUCLEOTIDE SEQUENCE</scope>
    <source>
        <strain evidence="2">CAU 1638</strain>
    </source>
</reference>
<accession>A0A9X2L125</accession>
<name>A0A9X2L125_9BACT</name>
<organism evidence="2 3">
    <name type="scientific">Gracilimonas sediminicola</name>
    <dbReference type="NCBI Taxonomy" id="2952158"/>
    <lineage>
        <taxon>Bacteria</taxon>
        <taxon>Pseudomonadati</taxon>
        <taxon>Balneolota</taxon>
        <taxon>Balneolia</taxon>
        <taxon>Balneolales</taxon>
        <taxon>Balneolaceae</taxon>
        <taxon>Gracilimonas</taxon>
    </lineage>
</organism>